<proteinExistence type="predicted"/>
<dbReference type="Gene3D" id="1.20.990.10">
    <property type="entry name" value="NADPH-cytochrome p450 Reductase, Chain A, domain 3"/>
    <property type="match status" value="1"/>
</dbReference>
<keyword evidence="2" id="KW-1185">Reference proteome</keyword>
<dbReference type="SUPFAM" id="SSF63380">
    <property type="entry name" value="Riboflavin synthase domain-like"/>
    <property type="match status" value="1"/>
</dbReference>
<sequence>MPLTILVQLIPRQQPRSYSNSSSALLHPGKVHLTQAAILIQRQYRGKWLAKCSAFNAIDTVKHWRFSKFIEDIEDE</sequence>
<dbReference type="Gene3D" id="2.40.30.10">
    <property type="entry name" value="Translation factors"/>
    <property type="match status" value="1"/>
</dbReference>
<accession>A0ABD3F6F0</accession>
<dbReference type="InterPro" id="IPR023173">
    <property type="entry name" value="NADPH_Cyt_P450_Rdtase_alpha"/>
</dbReference>
<dbReference type="Proteomes" id="UP001632037">
    <property type="component" value="Unassembled WGS sequence"/>
</dbReference>
<evidence type="ECO:0000313" key="1">
    <source>
        <dbReference type="EMBL" id="KAL3661595.1"/>
    </source>
</evidence>
<organism evidence="1 2">
    <name type="scientific">Phytophthora oleae</name>
    <dbReference type="NCBI Taxonomy" id="2107226"/>
    <lineage>
        <taxon>Eukaryota</taxon>
        <taxon>Sar</taxon>
        <taxon>Stramenopiles</taxon>
        <taxon>Oomycota</taxon>
        <taxon>Peronosporomycetes</taxon>
        <taxon>Peronosporales</taxon>
        <taxon>Peronosporaceae</taxon>
        <taxon>Phytophthora</taxon>
    </lineage>
</organism>
<comment type="caution">
    <text evidence="1">The sequence shown here is derived from an EMBL/GenBank/DDBJ whole genome shotgun (WGS) entry which is preliminary data.</text>
</comment>
<dbReference type="AlphaFoldDB" id="A0ABD3F6F0"/>
<dbReference type="EMBL" id="JBIMZQ010000035">
    <property type="protein sequence ID" value="KAL3661595.1"/>
    <property type="molecule type" value="Genomic_DNA"/>
</dbReference>
<evidence type="ECO:0000313" key="2">
    <source>
        <dbReference type="Proteomes" id="UP001632037"/>
    </source>
</evidence>
<name>A0ABD3F6F0_9STRA</name>
<dbReference type="InterPro" id="IPR017938">
    <property type="entry name" value="Riboflavin_synthase-like_b-brl"/>
</dbReference>
<evidence type="ECO:0008006" key="3">
    <source>
        <dbReference type="Google" id="ProtNLM"/>
    </source>
</evidence>
<reference evidence="1 2" key="1">
    <citation type="submission" date="2024-09" db="EMBL/GenBank/DDBJ databases">
        <title>Genome sequencing and assembly of Phytophthora oleae, isolate VK10A, causative agent of rot of olive drupes.</title>
        <authorList>
            <person name="Conti Taguali S."/>
            <person name="Riolo M."/>
            <person name="La Spada F."/>
            <person name="Cacciola S.O."/>
            <person name="Dionisio G."/>
        </authorList>
    </citation>
    <scope>NUCLEOTIDE SEQUENCE [LARGE SCALE GENOMIC DNA]</scope>
    <source>
        <strain evidence="1 2">VK10A</strain>
    </source>
</reference>
<protein>
    <recommendedName>
        <fullName evidence="3">DDE-1 domain-containing protein</fullName>
    </recommendedName>
</protein>
<gene>
    <name evidence="1" type="ORF">V7S43_013355</name>
</gene>